<proteinExistence type="predicted"/>
<evidence type="ECO:0000256" key="1">
    <source>
        <dbReference type="SAM" id="Phobius"/>
    </source>
</evidence>
<keyword evidence="1" id="KW-1133">Transmembrane helix</keyword>
<gene>
    <name evidence="2" type="ORF">MM213_08230</name>
</gene>
<sequence length="194" mass="22928">MSKSDSLTPEMIKILKIFGLGSILFVLMLSFFNEKRANNSGKEDSILSITDAERIYFKNVRGLYYDIEGRDDAKMTVYRFGKRLIESESPLINLAILINRVKDEAYIYVEPSWDTNYFKLRITLDDEVNTFDFKSGDKLSHFEFVNRIYPFLRENAYFEVWKDDKWIPILENEKEIDALKTPISDFYRLINNPK</sequence>
<keyword evidence="3" id="KW-1185">Reference proteome</keyword>
<dbReference type="RefSeq" id="WP_241411256.1">
    <property type="nucleotide sequence ID" value="NZ_JAKZGO010000005.1"/>
</dbReference>
<organism evidence="2 3">
    <name type="scientific">Belliella alkalica</name>
    <dbReference type="NCBI Taxonomy" id="1730871"/>
    <lineage>
        <taxon>Bacteria</taxon>
        <taxon>Pseudomonadati</taxon>
        <taxon>Bacteroidota</taxon>
        <taxon>Cytophagia</taxon>
        <taxon>Cytophagales</taxon>
        <taxon>Cyclobacteriaceae</taxon>
        <taxon>Belliella</taxon>
    </lineage>
</organism>
<keyword evidence="1" id="KW-0812">Transmembrane</keyword>
<keyword evidence="1" id="KW-0472">Membrane</keyword>
<evidence type="ECO:0000313" key="3">
    <source>
        <dbReference type="Proteomes" id="UP001165430"/>
    </source>
</evidence>
<feature type="transmembrane region" description="Helical" evidence="1">
    <location>
        <begin position="12"/>
        <end position="32"/>
    </location>
</feature>
<dbReference type="EMBL" id="JAKZGO010000005">
    <property type="protein sequence ID" value="MCH7413468.1"/>
    <property type="molecule type" value="Genomic_DNA"/>
</dbReference>
<reference evidence="2" key="1">
    <citation type="submission" date="2022-03" db="EMBL/GenBank/DDBJ databases">
        <title>De novo assembled genomes of Belliella spp. (Cyclobacteriaceae) strains.</title>
        <authorList>
            <person name="Szabo A."/>
            <person name="Korponai K."/>
            <person name="Felfoldi T."/>
        </authorList>
    </citation>
    <scope>NUCLEOTIDE SEQUENCE</scope>
    <source>
        <strain evidence="2">DSM 111903</strain>
    </source>
</reference>
<name>A0ABS9VC69_9BACT</name>
<dbReference type="Proteomes" id="UP001165430">
    <property type="component" value="Unassembled WGS sequence"/>
</dbReference>
<comment type="caution">
    <text evidence="2">The sequence shown here is derived from an EMBL/GenBank/DDBJ whole genome shotgun (WGS) entry which is preliminary data.</text>
</comment>
<evidence type="ECO:0000313" key="2">
    <source>
        <dbReference type="EMBL" id="MCH7413468.1"/>
    </source>
</evidence>
<accession>A0ABS9VC69</accession>
<protein>
    <submittedName>
        <fullName evidence="2">Uncharacterized protein</fullName>
    </submittedName>
</protein>